<dbReference type="EMBL" id="JBIASD010000007">
    <property type="protein sequence ID" value="MFF3666569.1"/>
    <property type="molecule type" value="Genomic_DNA"/>
</dbReference>
<dbReference type="InterPro" id="IPR017438">
    <property type="entry name" value="ATP-NAD_kinase_N"/>
</dbReference>
<keyword evidence="3" id="KW-0444">Lipid biosynthesis</keyword>
<dbReference type="Proteomes" id="UP001602013">
    <property type="component" value="Unassembled WGS sequence"/>
</dbReference>
<evidence type="ECO:0000256" key="8">
    <source>
        <dbReference type="ARBA" id="ARBA00022840"/>
    </source>
</evidence>
<evidence type="ECO:0000256" key="11">
    <source>
        <dbReference type="ARBA" id="ARBA00023209"/>
    </source>
</evidence>
<feature type="domain" description="DAGKc" evidence="13">
    <location>
        <begin position="1"/>
        <end position="136"/>
    </location>
</feature>
<dbReference type="SMART" id="SM00046">
    <property type="entry name" value="DAGKc"/>
    <property type="match status" value="1"/>
</dbReference>
<sequence>MSGDLVVLVNPTARGGRARRVVGPVVQRLREGGHDVRVIVGASAEDALARARTAVAQGSDALVALGGDGLVHLAVQAVAGTGVPLGIIPAGTGNDIASALGIPRDPLAAAAVVAAAAGGDGTAVRSVDAAQVGGPGGEDRRWFAGVVACGFDSRVNERANGIAWPPGMAKYLVALVQELRTFSPIPFRITLGSGDGAEETEVIEREAMLVAVANTRSYGAGMRVCPDARPDDGLFDVLVLGAVPKGEFLRTFPKVYRGGHVGHPAVTIRRAAHVTLEAVGPGADVVAYADGERVGPVPVTCAVVPGALRVLVPA</sequence>
<evidence type="ECO:0000256" key="9">
    <source>
        <dbReference type="ARBA" id="ARBA00022842"/>
    </source>
</evidence>
<keyword evidence="10" id="KW-0443">Lipid metabolism</keyword>
<keyword evidence="12" id="KW-1208">Phospholipid metabolism</keyword>
<dbReference type="InterPro" id="IPR045540">
    <property type="entry name" value="YegS/DAGK_C"/>
</dbReference>
<evidence type="ECO:0000256" key="6">
    <source>
        <dbReference type="ARBA" id="ARBA00022741"/>
    </source>
</evidence>
<keyword evidence="4 14" id="KW-0808">Transferase</keyword>
<evidence type="ECO:0000256" key="12">
    <source>
        <dbReference type="ARBA" id="ARBA00023264"/>
    </source>
</evidence>
<evidence type="ECO:0000259" key="13">
    <source>
        <dbReference type="PROSITE" id="PS50146"/>
    </source>
</evidence>
<keyword evidence="8" id="KW-0067">ATP-binding</keyword>
<dbReference type="EC" id="2.7.1.-" evidence="14"/>
<dbReference type="PROSITE" id="PS50146">
    <property type="entry name" value="DAGK"/>
    <property type="match status" value="1"/>
</dbReference>
<accession>A0ABW6SRE9</accession>
<evidence type="ECO:0000313" key="14">
    <source>
        <dbReference type="EMBL" id="MFF3666569.1"/>
    </source>
</evidence>
<dbReference type="InterPro" id="IPR016064">
    <property type="entry name" value="NAD/diacylglycerol_kinase_sf"/>
</dbReference>
<dbReference type="InterPro" id="IPR001206">
    <property type="entry name" value="Diacylglycerol_kinase_cat_dom"/>
</dbReference>
<evidence type="ECO:0000256" key="10">
    <source>
        <dbReference type="ARBA" id="ARBA00023098"/>
    </source>
</evidence>
<reference evidence="14 15" key="1">
    <citation type="submission" date="2024-10" db="EMBL/GenBank/DDBJ databases">
        <title>The Natural Products Discovery Center: Release of the First 8490 Sequenced Strains for Exploring Actinobacteria Biosynthetic Diversity.</title>
        <authorList>
            <person name="Kalkreuter E."/>
            <person name="Kautsar S.A."/>
            <person name="Yang D."/>
            <person name="Bader C.D."/>
            <person name="Teijaro C.N."/>
            <person name="Fluegel L."/>
            <person name="Davis C.M."/>
            <person name="Simpson J.R."/>
            <person name="Lauterbach L."/>
            <person name="Steele A.D."/>
            <person name="Gui C."/>
            <person name="Meng S."/>
            <person name="Li G."/>
            <person name="Viehrig K."/>
            <person name="Ye F."/>
            <person name="Su P."/>
            <person name="Kiefer A.F."/>
            <person name="Nichols A."/>
            <person name="Cepeda A.J."/>
            <person name="Yan W."/>
            <person name="Fan B."/>
            <person name="Jiang Y."/>
            <person name="Adhikari A."/>
            <person name="Zheng C.-J."/>
            <person name="Schuster L."/>
            <person name="Cowan T.M."/>
            <person name="Smanski M.J."/>
            <person name="Chevrette M.G."/>
            <person name="De Carvalho L.P.S."/>
            <person name="Shen B."/>
        </authorList>
    </citation>
    <scope>NUCLEOTIDE SEQUENCE [LARGE SCALE GENOMIC DNA]</scope>
    <source>
        <strain evidence="14 15">NPDC002173</strain>
    </source>
</reference>
<dbReference type="Gene3D" id="3.40.50.10330">
    <property type="entry name" value="Probable inorganic polyphosphate/atp-NAD kinase, domain 1"/>
    <property type="match status" value="1"/>
</dbReference>
<dbReference type="Pfam" id="PF19279">
    <property type="entry name" value="YegS_C"/>
    <property type="match status" value="1"/>
</dbReference>
<keyword evidence="11" id="KW-0594">Phospholipid biosynthesis</keyword>
<keyword evidence="5" id="KW-0479">Metal-binding</keyword>
<comment type="similarity">
    <text evidence="2">Belongs to the diacylglycerol/lipid kinase family.</text>
</comment>
<keyword evidence="15" id="KW-1185">Reference proteome</keyword>
<dbReference type="GO" id="GO:0016301">
    <property type="term" value="F:kinase activity"/>
    <property type="evidence" value="ECO:0007669"/>
    <property type="project" value="UniProtKB-KW"/>
</dbReference>
<dbReference type="InterPro" id="IPR005218">
    <property type="entry name" value="Diacylglycerol/lipid_kinase"/>
</dbReference>
<comment type="caution">
    <text evidence="14">The sequence shown here is derived from an EMBL/GenBank/DDBJ whole genome shotgun (WGS) entry which is preliminary data.</text>
</comment>
<dbReference type="RefSeq" id="WP_387411139.1">
    <property type="nucleotide sequence ID" value="NZ_JBIASD010000007.1"/>
</dbReference>
<dbReference type="SUPFAM" id="SSF111331">
    <property type="entry name" value="NAD kinase/diacylglycerol kinase-like"/>
    <property type="match status" value="1"/>
</dbReference>
<proteinExistence type="inferred from homology"/>
<organism evidence="14 15">
    <name type="scientific">Microtetraspora malaysiensis</name>
    <dbReference type="NCBI Taxonomy" id="161358"/>
    <lineage>
        <taxon>Bacteria</taxon>
        <taxon>Bacillati</taxon>
        <taxon>Actinomycetota</taxon>
        <taxon>Actinomycetes</taxon>
        <taxon>Streptosporangiales</taxon>
        <taxon>Streptosporangiaceae</taxon>
        <taxon>Microtetraspora</taxon>
    </lineage>
</organism>
<keyword evidence="6" id="KW-0547">Nucleotide-binding</keyword>
<protein>
    <submittedName>
        <fullName evidence="14">Diacylglycerol/lipid kinase family protein</fullName>
        <ecNumber evidence="14">2.7.1.-</ecNumber>
    </submittedName>
</protein>
<keyword evidence="9" id="KW-0460">Magnesium</keyword>
<dbReference type="Pfam" id="PF00781">
    <property type="entry name" value="DAGK_cat"/>
    <property type="match status" value="1"/>
</dbReference>
<dbReference type="PANTHER" id="PTHR12358:SF106">
    <property type="entry name" value="LIPID KINASE YEGS"/>
    <property type="match status" value="1"/>
</dbReference>
<dbReference type="Gene3D" id="2.60.200.40">
    <property type="match status" value="1"/>
</dbReference>
<evidence type="ECO:0000256" key="3">
    <source>
        <dbReference type="ARBA" id="ARBA00022516"/>
    </source>
</evidence>
<dbReference type="InterPro" id="IPR050187">
    <property type="entry name" value="Lipid_Phosphate_FormReg"/>
</dbReference>
<dbReference type="PANTHER" id="PTHR12358">
    <property type="entry name" value="SPHINGOSINE KINASE"/>
    <property type="match status" value="1"/>
</dbReference>
<evidence type="ECO:0000256" key="1">
    <source>
        <dbReference type="ARBA" id="ARBA00001946"/>
    </source>
</evidence>
<evidence type="ECO:0000256" key="7">
    <source>
        <dbReference type="ARBA" id="ARBA00022777"/>
    </source>
</evidence>
<keyword evidence="7 14" id="KW-0418">Kinase</keyword>
<evidence type="ECO:0000256" key="5">
    <source>
        <dbReference type="ARBA" id="ARBA00022723"/>
    </source>
</evidence>
<evidence type="ECO:0000313" key="15">
    <source>
        <dbReference type="Proteomes" id="UP001602013"/>
    </source>
</evidence>
<gene>
    <name evidence="14" type="ORF">ACFYXI_13315</name>
</gene>
<name>A0ABW6SRE9_9ACTN</name>
<evidence type="ECO:0000256" key="4">
    <source>
        <dbReference type="ARBA" id="ARBA00022679"/>
    </source>
</evidence>
<dbReference type="NCBIfam" id="TIGR00147">
    <property type="entry name" value="YegS/Rv2252/BmrU family lipid kinase"/>
    <property type="match status" value="1"/>
</dbReference>
<evidence type="ECO:0000256" key="2">
    <source>
        <dbReference type="ARBA" id="ARBA00005983"/>
    </source>
</evidence>
<comment type="cofactor">
    <cofactor evidence="1">
        <name>Mg(2+)</name>
        <dbReference type="ChEBI" id="CHEBI:18420"/>
    </cofactor>
</comment>